<evidence type="ECO:0000259" key="2">
    <source>
        <dbReference type="Pfam" id="PF10081"/>
    </source>
</evidence>
<dbReference type="EMBL" id="FXUG01000001">
    <property type="protein sequence ID" value="SMP38247.1"/>
    <property type="molecule type" value="Genomic_DNA"/>
</dbReference>
<keyword evidence="5" id="KW-1185">Reference proteome</keyword>
<evidence type="ECO:0000259" key="3">
    <source>
        <dbReference type="Pfam" id="PF15420"/>
    </source>
</evidence>
<dbReference type="Pfam" id="PF15420">
    <property type="entry name" value="Abhydrolase_9_N"/>
    <property type="match status" value="1"/>
</dbReference>
<accession>A0ABY1PP64</accession>
<name>A0ABY1PP64_9BACT</name>
<feature type="transmembrane region" description="Helical" evidence="1">
    <location>
        <begin position="20"/>
        <end position="41"/>
    </location>
</feature>
<evidence type="ECO:0000256" key="1">
    <source>
        <dbReference type="SAM" id="Phobius"/>
    </source>
</evidence>
<feature type="transmembrane region" description="Helical" evidence="1">
    <location>
        <begin position="126"/>
        <end position="146"/>
    </location>
</feature>
<keyword evidence="1" id="KW-1133">Transmembrane helix</keyword>
<organism evidence="4 5">
    <name type="scientific">Neorhodopirellula lusitana</name>
    <dbReference type="NCBI Taxonomy" id="445327"/>
    <lineage>
        <taxon>Bacteria</taxon>
        <taxon>Pseudomonadati</taxon>
        <taxon>Planctomycetota</taxon>
        <taxon>Planctomycetia</taxon>
        <taxon>Pirellulales</taxon>
        <taxon>Pirellulaceae</taxon>
        <taxon>Neorhodopirellula</taxon>
    </lineage>
</organism>
<feature type="domain" description="Alpha/beta-hydrolase catalytic" evidence="2">
    <location>
        <begin position="260"/>
        <end position="547"/>
    </location>
</feature>
<feature type="domain" description="Alpha/beta-hydrolase N-terminal" evidence="3">
    <location>
        <begin position="36"/>
        <end position="243"/>
    </location>
</feature>
<keyword evidence="1" id="KW-0472">Membrane</keyword>
<gene>
    <name evidence="4" type="ORF">SAMN06265222_10199</name>
</gene>
<dbReference type="InterPro" id="IPR012037">
    <property type="entry name" value="Alpha/beta-hydrolase_fam"/>
</dbReference>
<reference evidence="4 5" key="1">
    <citation type="submission" date="2017-05" db="EMBL/GenBank/DDBJ databases">
        <authorList>
            <person name="Varghese N."/>
            <person name="Submissions S."/>
        </authorList>
    </citation>
    <scope>NUCLEOTIDE SEQUENCE [LARGE SCALE GENOMIC DNA]</scope>
    <source>
        <strain evidence="4 5">DSM 25457</strain>
    </source>
</reference>
<dbReference type="RefSeq" id="WP_283430367.1">
    <property type="nucleotide sequence ID" value="NZ_FXUG01000001.1"/>
</dbReference>
<feature type="transmembrane region" description="Helical" evidence="1">
    <location>
        <begin position="89"/>
        <end position="106"/>
    </location>
</feature>
<proteinExistence type="predicted"/>
<feature type="transmembrane region" description="Helical" evidence="1">
    <location>
        <begin position="166"/>
        <end position="187"/>
    </location>
</feature>
<dbReference type="PIRSF" id="PIRSF007542">
    <property type="entry name" value="UCP007542"/>
    <property type="match status" value="1"/>
</dbReference>
<dbReference type="Proteomes" id="UP001158067">
    <property type="component" value="Unassembled WGS sequence"/>
</dbReference>
<dbReference type="InterPro" id="IPR027787">
    <property type="entry name" value="Alpha/beta-hydrolase_catalytic"/>
</dbReference>
<evidence type="ECO:0000313" key="5">
    <source>
        <dbReference type="Proteomes" id="UP001158067"/>
    </source>
</evidence>
<comment type="caution">
    <text evidence="4">The sequence shown here is derived from an EMBL/GenBank/DDBJ whole genome shotgun (WGS) entry which is preliminary data.</text>
</comment>
<dbReference type="Pfam" id="PF10081">
    <property type="entry name" value="Abhydrolase_9"/>
    <property type="match status" value="1"/>
</dbReference>
<dbReference type="InterPro" id="IPR027788">
    <property type="entry name" value="Alpha/beta-hydrolase_N_dom"/>
</dbReference>
<feature type="transmembrane region" description="Helical" evidence="1">
    <location>
        <begin position="47"/>
        <end position="68"/>
    </location>
</feature>
<evidence type="ECO:0000313" key="4">
    <source>
        <dbReference type="EMBL" id="SMP38247.1"/>
    </source>
</evidence>
<sequence length="557" mass="62154">MINRVAIKVRALSRSYLDSFSFTGLVFATLFFCGSITPSLLPRPYVVQGILSGFSLAIGYVVGVLATWGWSFLELPQPGRNLARRSKQVSVTLVTIAFALSIWHATEWQNSIRTLMEMPRLESTAPFHFFVIALLVAFILVSIARWMIRFGVFLSNLLQRYLPRRIAISISTLCVLLLGLMVGNGVIARGLLNAADRFFLQADLLIDDGIDQPVLELACGSAESLVDWESIGRRGKDFIAGGPTTAGIEELTGEASQRPIRVYVGMRADEDEQARAAIALEELKREGAFDRKILVVATPTGTGWLDEAAVDTIEYLHRGDTAIVSMQYSYLPSWITILVDPSRSKRSASALFDQVYGYWTTLPKDDRPRLYLFGLSLGAYGCEDAADLIETFQDPIQGSVWSGPPFPSRQWASIVSSRNAGSPVWMPTFRDESMVRFTSQQNNLETGKPWGPIRNVYVQHASDPMVWFSPSLAWHQPQWLTEPRGPDVSPGLRWYPIVTFLQIAFDLPMATSVPLGYGHNYSPSSYIDAWVAVTQPDDWSDADLEKLRRHFETPPVD</sequence>
<protein>
    <submittedName>
        <fullName evidence="4">Uncharacterized membrane protein</fullName>
    </submittedName>
</protein>
<keyword evidence="1" id="KW-0812">Transmembrane</keyword>